<dbReference type="EMBL" id="CAUYUJ010021250">
    <property type="protein sequence ID" value="CAK0903534.1"/>
    <property type="molecule type" value="Genomic_DNA"/>
</dbReference>
<accession>A0ABN9XVU5</accession>
<evidence type="ECO:0000313" key="2">
    <source>
        <dbReference type="EMBL" id="CAK0903534.1"/>
    </source>
</evidence>
<proteinExistence type="predicted"/>
<feature type="compositionally biased region" description="Low complexity" evidence="1">
    <location>
        <begin position="122"/>
        <end position="132"/>
    </location>
</feature>
<protein>
    <submittedName>
        <fullName evidence="2">Uncharacterized protein</fullName>
    </submittedName>
</protein>
<reference evidence="2" key="1">
    <citation type="submission" date="2023-10" db="EMBL/GenBank/DDBJ databases">
        <authorList>
            <person name="Chen Y."/>
            <person name="Shah S."/>
            <person name="Dougan E. K."/>
            <person name="Thang M."/>
            <person name="Chan C."/>
        </authorList>
    </citation>
    <scope>NUCLEOTIDE SEQUENCE [LARGE SCALE GENOMIC DNA]</scope>
</reference>
<gene>
    <name evidence="2" type="ORF">PCOR1329_LOCUS79834</name>
</gene>
<sequence>MGQVWIWFHSTTKERASDCPDALPSVPFDSHTLDRWGVTWCSDSGRASKIWTCRHTGAKHEDRSCRWARVRSRSLNATVWFHPGPPLQRLEHCPFAAVAHGSGAEQRPQKAQKHAARSTAGQPAPSASSPSQAMLPVSLDGFWTFVERCIRGTVCPSYALGGLALLLPDVKAVAGDIVVQHAGCLPQSSGAACSLLIWVAAALVFARTPRFRIRSSTRATPRLAISATCIPI</sequence>
<name>A0ABN9XVU5_9DINO</name>
<evidence type="ECO:0000313" key="3">
    <source>
        <dbReference type="Proteomes" id="UP001189429"/>
    </source>
</evidence>
<dbReference type="Proteomes" id="UP001189429">
    <property type="component" value="Unassembled WGS sequence"/>
</dbReference>
<evidence type="ECO:0000256" key="1">
    <source>
        <dbReference type="SAM" id="MobiDB-lite"/>
    </source>
</evidence>
<organism evidence="2 3">
    <name type="scientific">Prorocentrum cordatum</name>
    <dbReference type="NCBI Taxonomy" id="2364126"/>
    <lineage>
        <taxon>Eukaryota</taxon>
        <taxon>Sar</taxon>
        <taxon>Alveolata</taxon>
        <taxon>Dinophyceae</taxon>
        <taxon>Prorocentrales</taxon>
        <taxon>Prorocentraceae</taxon>
        <taxon>Prorocentrum</taxon>
    </lineage>
</organism>
<keyword evidence="3" id="KW-1185">Reference proteome</keyword>
<feature type="region of interest" description="Disordered" evidence="1">
    <location>
        <begin position="104"/>
        <end position="132"/>
    </location>
</feature>
<comment type="caution">
    <text evidence="2">The sequence shown here is derived from an EMBL/GenBank/DDBJ whole genome shotgun (WGS) entry which is preliminary data.</text>
</comment>